<name>A0ABV8UP35_9PROT</name>
<protein>
    <recommendedName>
        <fullName evidence="5">AAA+ family ATPase</fullName>
    </recommendedName>
</protein>
<dbReference type="Proteomes" id="UP001595799">
    <property type="component" value="Unassembled WGS sequence"/>
</dbReference>
<proteinExistence type="predicted"/>
<evidence type="ECO:0008006" key="5">
    <source>
        <dbReference type="Google" id="ProtNLM"/>
    </source>
</evidence>
<evidence type="ECO:0000256" key="2">
    <source>
        <dbReference type="SAM" id="SignalP"/>
    </source>
</evidence>
<evidence type="ECO:0000256" key="1">
    <source>
        <dbReference type="SAM" id="MobiDB-lite"/>
    </source>
</evidence>
<dbReference type="RefSeq" id="WP_382423452.1">
    <property type="nucleotide sequence ID" value="NZ_JBHSCW010000010.1"/>
</dbReference>
<reference evidence="4" key="1">
    <citation type="journal article" date="2019" name="Int. J. Syst. Evol. Microbiol.">
        <title>The Global Catalogue of Microorganisms (GCM) 10K type strain sequencing project: providing services to taxonomists for standard genome sequencing and annotation.</title>
        <authorList>
            <consortium name="The Broad Institute Genomics Platform"/>
            <consortium name="The Broad Institute Genome Sequencing Center for Infectious Disease"/>
            <person name="Wu L."/>
            <person name="Ma J."/>
        </authorList>
    </citation>
    <scope>NUCLEOTIDE SEQUENCE [LARGE SCALE GENOMIC DNA]</scope>
    <source>
        <strain evidence="4">CECT 8472</strain>
    </source>
</reference>
<feature type="compositionally biased region" description="Basic and acidic residues" evidence="1">
    <location>
        <begin position="97"/>
        <end position="116"/>
    </location>
</feature>
<accession>A0ABV8UP35</accession>
<feature type="signal peptide" evidence="2">
    <location>
        <begin position="1"/>
        <end position="25"/>
    </location>
</feature>
<keyword evidence="4" id="KW-1185">Reference proteome</keyword>
<comment type="caution">
    <text evidence="3">The sequence shown here is derived from an EMBL/GenBank/DDBJ whole genome shotgun (WGS) entry which is preliminary data.</text>
</comment>
<feature type="compositionally biased region" description="Polar residues" evidence="1">
    <location>
        <begin position="117"/>
        <end position="127"/>
    </location>
</feature>
<gene>
    <name evidence="3" type="ORF">ACFOW6_16130</name>
</gene>
<organism evidence="3 4">
    <name type="scientific">Fodinicurvata halophila</name>
    <dbReference type="NCBI Taxonomy" id="1419723"/>
    <lineage>
        <taxon>Bacteria</taxon>
        <taxon>Pseudomonadati</taxon>
        <taxon>Pseudomonadota</taxon>
        <taxon>Alphaproteobacteria</taxon>
        <taxon>Rhodospirillales</taxon>
        <taxon>Rhodovibrionaceae</taxon>
        <taxon>Fodinicurvata</taxon>
    </lineage>
</organism>
<keyword evidence="2" id="KW-0732">Signal</keyword>
<feature type="region of interest" description="Disordered" evidence="1">
    <location>
        <begin position="23"/>
        <end position="47"/>
    </location>
</feature>
<sequence length="127" mass="13796">MKTAVPSFLPALGMALLLATTPAWAQDSSGEEAPAPEDSPNLEDALPEETRTLLQEMLGRLSESMSGLVESLPRYGMPRINEEGDIVIPRLDPPPESEQKDPQAENDTEKAPRETGTDQNPGDTREI</sequence>
<evidence type="ECO:0000313" key="4">
    <source>
        <dbReference type="Proteomes" id="UP001595799"/>
    </source>
</evidence>
<feature type="region of interest" description="Disordered" evidence="1">
    <location>
        <begin position="73"/>
        <end position="127"/>
    </location>
</feature>
<evidence type="ECO:0000313" key="3">
    <source>
        <dbReference type="EMBL" id="MFC4353078.1"/>
    </source>
</evidence>
<feature type="chain" id="PRO_5046910266" description="AAA+ family ATPase" evidence="2">
    <location>
        <begin position="26"/>
        <end position="127"/>
    </location>
</feature>
<dbReference type="EMBL" id="JBHSCW010000010">
    <property type="protein sequence ID" value="MFC4353078.1"/>
    <property type="molecule type" value="Genomic_DNA"/>
</dbReference>